<proteinExistence type="inferred from homology"/>
<organism evidence="8 9">
    <name type="scientific">Candidatus [Bacteroides] periocalifornicus</name>
    <dbReference type="NCBI Taxonomy" id="1702214"/>
    <lineage>
        <taxon>Bacteria</taxon>
        <taxon>Pseudomonadati</taxon>
        <taxon>Bacteroidota</taxon>
    </lineage>
</organism>
<dbReference type="Proteomes" id="UP000054172">
    <property type="component" value="Unassembled WGS sequence"/>
</dbReference>
<evidence type="ECO:0000256" key="4">
    <source>
        <dbReference type="ARBA" id="ARBA00022917"/>
    </source>
</evidence>
<dbReference type="Gene3D" id="3.30.1360.40">
    <property type="match status" value="1"/>
</dbReference>
<dbReference type="NCBIfam" id="TIGR00496">
    <property type="entry name" value="frr"/>
    <property type="match status" value="1"/>
</dbReference>
<dbReference type="HAMAP" id="MF_00040">
    <property type="entry name" value="RRF"/>
    <property type="match status" value="1"/>
</dbReference>
<dbReference type="GO" id="GO:0043023">
    <property type="term" value="F:ribosomal large subunit binding"/>
    <property type="evidence" value="ECO:0007669"/>
    <property type="project" value="TreeGrafter"/>
</dbReference>
<keyword evidence="3 6" id="KW-0963">Cytoplasm</keyword>
<dbReference type="EMBL" id="LIIK01000004">
    <property type="protein sequence ID" value="KQM09451.1"/>
    <property type="molecule type" value="Genomic_DNA"/>
</dbReference>
<dbReference type="FunFam" id="3.30.1360.40:FF:000001">
    <property type="entry name" value="Ribosome-recycling factor"/>
    <property type="match status" value="1"/>
</dbReference>
<name>A0A0Q4B8Z6_9BACT</name>
<comment type="caution">
    <text evidence="8">The sequence shown here is derived from an EMBL/GenBank/DDBJ whole genome shotgun (WGS) entry which is preliminary data.</text>
</comment>
<evidence type="ECO:0000313" key="9">
    <source>
        <dbReference type="Proteomes" id="UP000054172"/>
    </source>
</evidence>
<dbReference type="STRING" id="1702214.AL399_01380"/>
<comment type="similarity">
    <text evidence="2 6">Belongs to the RRF family.</text>
</comment>
<accession>A0A0Q4B8Z6</accession>
<dbReference type="PANTHER" id="PTHR20982">
    <property type="entry name" value="RIBOSOME RECYCLING FACTOR"/>
    <property type="match status" value="1"/>
</dbReference>
<keyword evidence="9" id="KW-1185">Reference proteome</keyword>
<dbReference type="Pfam" id="PF01765">
    <property type="entry name" value="RRF"/>
    <property type="match status" value="1"/>
</dbReference>
<dbReference type="Gene3D" id="1.10.132.20">
    <property type="entry name" value="Ribosome-recycling factor"/>
    <property type="match status" value="1"/>
</dbReference>
<dbReference type="GO" id="GO:0005737">
    <property type="term" value="C:cytoplasm"/>
    <property type="evidence" value="ECO:0007669"/>
    <property type="project" value="UniProtKB-SubCell"/>
</dbReference>
<dbReference type="FunFam" id="1.10.132.20:FF:000001">
    <property type="entry name" value="Ribosome-recycling factor"/>
    <property type="match status" value="1"/>
</dbReference>
<dbReference type="CDD" id="cd00520">
    <property type="entry name" value="RRF"/>
    <property type="match status" value="1"/>
</dbReference>
<dbReference type="PANTHER" id="PTHR20982:SF3">
    <property type="entry name" value="MITOCHONDRIAL RIBOSOME RECYCLING FACTOR PSEUDO 1"/>
    <property type="match status" value="1"/>
</dbReference>
<dbReference type="GO" id="GO:0006415">
    <property type="term" value="P:translational termination"/>
    <property type="evidence" value="ECO:0007669"/>
    <property type="project" value="UniProtKB-UniRule"/>
</dbReference>
<evidence type="ECO:0000259" key="7">
    <source>
        <dbReference type="Pfam" id="PF01765"/>
    </source>
</evidence>
<comment type="function">
    <text evidence="5 6">Responsible for the release of ribosomes from messenger RNA at the termination of protein biosynthesis. May increase the efficiency of translation by recycling ribosomes from one round of translation to another.</text>
</comment>
<comment type="subcellular location">
    <subcellularLocation>
        <location evidence="1 6">Cytoplasm</location>
    </subcellularLocation>
</comment>
<reference evidence="8" key="1">
    <citation type="submission" date="2015-08" db="EMBL/GenBank/DDBJ databases">
        <title>Candidatus Bacteriodes Periocalifornicus.</title>
        <authorList>
            <person name="McLean J.S."/>
            <person name="Kelley S."/>
        </authorList>
    </citation>
    <scope>NUCLEOTIDE SEQUENCE [LARGE SCALE GENOMIC DNA]</scope>
    <source>
        <strain evidence="8">12B</strain>
    </source>
</reference>
<evidence type="ECO:0000256" key="6">
    <source>
        <dbReference type="HAMAP-Rule" id="MF_00040"/>
    </source>
</evidence>
<evidence type="ECO:0000313" key="8">
    <source>
        <dbReference type="EMBL" id="KQM09451.1"/>
    </source>
</evidence>
<evidence type="ECO:0000256" key="1">
    <source>
        <dbReference type="ARBA" id="ARBA00004496"/>
    </source>
</evidence>
<gene>
    <name evidence="6" type="primary">frr</name>
    <name evidence="8" type="ORF">AL399_01380</name>
</gene>
<dbReference type="AlphaFoldDB" id="A0A0Q4B8Z6"/>
<evidence type="ECO:0000256" key="3">
    <source>
        <dbReference type="ARBA" id="ARBA00022490"/>
    </source>
</evidence>
<dbReference type="InterPro" id="IPR036191">
    <property type="entry name" value="RRF_sf"/>
</dbReference>
<dbReference type="SUPFAM" id="SSF55194">
    <property type="entry name" value="Ribosome recycling factor, RRF"/>
    <property type="match status" value="1"/>
</dbReference>
<keyword evidence="4 6" id="KW-0648">Protein biosynthesis</keyword>
<dbReference type="InterPro" id="IPR023584">
    <property type="entry name" value="Ribosome_recyc_fac_dom"/>
</dbReference>
<evidence type="ECO:0000256" key="2">
    <source>
        <dbReference type="ARBA" id="ARBA00005912"/>
    </source>
</evidence>
<feature type="domain" description="Ribosome recycling factor" evidence="7">
    <location>
        <begin position="23"/>
        <end position="184"/>
    </location>
</feature>
<sequence length="186" mass="20723">MMDKKECVDRMRGQMEKALGYLRSQLTTIRAGKANPAMLAGVLVDYYGTPTPIDQVANISSQDARSITIQPWEKSLIPAIEKAIQNANLGFNPQNNGETVRVPVPPLTEERRKELVKQARQEGEAAKVTIRNARRDANDVIKKLQKDGLAEDEAKNSEAEIQKITEQYNGKVESETAAKEKEIMTV</sequence>
<protein>
    <recommendedName>
        <fullName evidence="6">Ribosome-recycling factor</fullName>
        <shortName evidence="6">RRF</shortName>
    </recommendedName>
    <alternativeName>
        <fullName evidence="6">Ribosome-releasing factor</fullName>
    </alternativeName>
</protein>
<evidence type="ECO:0000256" key="5">
    <source>
        <dbReference type="ARBA" id="ARBA00025050"/>
    </source>
</evidence>
<dbReference type="PATRIC" id="fig|1702214.3.peg.1869"/>
<dbReference type="InterPro" id="IPR002661">
    <property type="entry name" value="Ribosome_recyc_fac"/>
</dbReference>